<protein>
    <submittedName>
        <fullName evidence="2">Uncharacterized protein</fullName>
    </submittedName>
</protein>
<feature type="transmembrane region" description="Helical" evidence="1">
    <location>
        <begin position="165"/>
        <end position="190"/>
    </location>
</feature>
<dbReference type="Proteomes" id="UP000281553">
    <property type="component" value="Unassembled WGS sequence"/>
</dbReference>
<evidence type="ECO:0000313" key="2">
    <source>
        <dbReference type="EMBL" id="VDN13678.1"/>
    </source>
</evidence>
<dbReference type="EMBL" id="UYRU01057041">
    <property type="protein sequence ID" value="VDN13678.1"/>
    <property type="molecule type" value="Genomic_DNA"/>
</dbReference>
<evidence type="ECO:0000256" key="1">
    <source>
        <dbReference type="SAM" id="Phobius"/>
    </source>
</evidence>
<reference evidence="2 3" key="1">
    <citation type="submission" date="2018-11" db="EMBL/GenBank/DDBJ databases">
        <authorList>
            <consortium name="Pathogen Informatics"/>
        </authorList>
    </citation>
    <scope>NUCLEOTIDE SEQUENCE [LARGE SCALE GENOMIC DNA]</scope>
</reference>
<keyword evidence="1" id="KW-1133">Transmembrane helix</keyword>
<sequence>MDDRLNVTWYYSGDSNENGVSGGESLPGAPIEATVFKPDFFLILARPVQRVSAETAAVDSKIPPAVDNAAAAAAGSSSSGSDAGHSASNADYGVYQATQVNGSDAREGFIYNLNASFNYQVVVYGVKFDNGVRRITRFSEPFDVILPPPPRSRFSLMSAFMNNKVIFIALGSLALLMLLIILILIVMCIWRQQKDRRRQRVKQNQTVSWRISGWDSDLEVFSLNPSDGSSTRLMCQMSEPAVPRTKQD</sequence>
<dbReference type="AlphaFoldDB" id="A0A3P7LUA8"/>
<accession>A0A3P7LUA8</accession>
<keyword evidence="1" id="KW-0812">Transmembrane</keyword>
<dbReference type="OrthoDB" id="9998697at2759"/>
<proteinExistence type="predicted"/>
<organism evidence="2 3">
    <name type="scientific">Dibothriocephalus latus</name>
    <name type="common">Fish tapeworm</name>
    <name type="synonym">Diphyllobothrium latum</name>
    <dbReference type="NCBI Taxonomy" id="60516"/>
    <lineage>
        <taxon>Eukaryota</taxon>
        <taxon>Metazoa</taxon>
        <taxon>Spiralia</taxon>
        <taxon>Lophotrochozoa</taxon>
        <taxon>Platyhelminthes</taxon>
        <taxon>Cestoda</taxon>
        <taxon>Eucestoda</taxon>
        <taxon>Diphyllobothriidea</taxon>
        <taxon>Diphyllobothriidae</taxon>
        <taxon>Dibothriocephalus</taxon>
    </lineage>
</organism>
<evidence type="ECO:0000313" key="3">
    <source>
        <dbReference type="Proteomes" id="UP000281553"/>
    </source>
</evidence>
<gene>
    <name evidence="2" type="ORF">DILT_LOCUS9509</name>
</gene>
<keyword evidence="3" id="KW-1185">Reference proteome</keyword>
<name>A0A3P7LUA8_DIBLA</name>
<keyword evidence="1" id="KW-0472">Membrane</keyword>